<reference evidence="6" key="1">
    <citation type="submission" date="2022-01" db="UniProtKB">
        <authorList>
            <consortium name="EnsemblMetazoa"/>
        </authorList>
    </citation>
    <scope>IDENTIFICATION</scope>
</reference>
<dbReference type="GO" id="GO:0005852">
    <property type="term" value="C:eukaryotic translation initiation factor 3 complex"/>
    <property type="evidence" value="ECO:0007669"/>
    <property type="project" value="InterPro"/>
</dbReference>
<name>A0A8I6RCY8_CIMLE</name>
<dbReference type="AlphaFoldDB" id="A0A8I6RCY8"/>
<feature type="compositionally biased region" description="Basic and acidic residues" evidence="5">
    <location>
        <begin position="54"/>
        <end position="69"/>
    </location>
</feature>
<proteinExistence type="predicted"/>
<dbReference type="Proteomes" id="UP000494040">
    <property type="component" value="Unassembled WGS sequence"/>
</dbReference>
<protein>
    <recommendedName>
        <fullName evidence="8">Eukaryotic translation initiation factor 3 30 kDa subunit</fullName>
    </recommendedName>
</protein>
<evidence type="ECO:0000256" key="2">
    <source>
        <dbReference type="ARBA" id="ARBA00022540"/>
    </source>
</evidence>
<keyword evidence="3" id="KW-0648">Protein biosynthesis</keyword>
<dbReference type="Gene3D" id="1.10.246.60">
    <property type="entry name" value="Eukaryotic translation initiation factor 3 like domains"/>
    <property type="match status" value="1"/>
</dbReference>
<dbReference type="Pfam" id="PF08597">
    <property type="entry name" value="eIF3_subunit"/>
    <property type="match status" value="1"/>
</dbReference>
<keyword evidence="7" id="KW-1185">Reference proteome</keyword>
<organism evidence="6 7">
    <name type="scientific">Cimex lectularius</name>
    <name type="common">Bed bug</name>
    <name type="synonym">Acanthia lectularia</name>
    <dbReference type="NCBI Taxonomy" id="79782"/>
    <lineage>
        <taxon>Eukaryota</taxon>
        <taxon>Metazoa</taxon>
        <taxon>Ecdysozoa</taxon>
        <taxon>Arthropoda</taxon>
        <taxon>Hexapoda</taxon>
        <taxon>Insecta</taxon>
        <taxon>Pterygota</taxon>
        <taxon>Neoptera</taxon>
        <taxon>Paraneoptera</taxon>
        <taxon>Hemiptera</taxon>
        <taxon>Heteroptera</taxon>
        <taxon>Panheteroptera</taxon>
        <taxon>Cimicomorpha</taxon>
        <taxon>Cimicidae</taxon>
        <taxon>Cimex</taxon>
    </lineage>
</organism>
<feature type="coiled-coil region" evidence="4">
    <location>
        <begin position="69"/>
        <end position="130"/>
    </location>
</feature>
<evidence type="ECO:0008006" key="8">
    <source>
        <dbReference type="Google" id="ProtNLM"/>
    </source>
</evidence>
<evidence type="ECO:0000313" key="7">
    <source>
        <dbReference type="Proteomes" id="UP000494040"/>
    </source>
</evidence>
<dbReference type="GeneID" id="106662661"/>
<keyword evidence="4" id="KW-0175">Coiled coil</keyword>
<sequence length="208" mass="24061">MDFWDLSAPTDIASKNVKSKWDDEDVEECTLESWDQEEEVEEEVKQPRRNGCRSSEEKGKKVQKKEVPKEKSAEEVALDKLQAQKLQEEADLRLAREIFGVADMKALETKEEYEKLNTNLLQLVNDAQKNANYFPFVEELVNNLCVHLSSTELKKICVRLSNLQIQKINAERGEKKKTKSKLKAKLRVEGDSAYNEYSAYSEFCDDFI</sequence>
<keyword evidence="1" id="KW-0963">Cytoplasm</keyword>
<dbReference type="PANTHER" id="PTHR21681:SF0">
    <property type="entry name" value="EUKARYOTIC TRANSLATION INITIATION FACTOR 3 SUBUNIT J"/>
    <property type="match status" value="1"/>
</dbReference>
<evidence type="ECO:0000256" key="5">
    <source>
        <dbReference type="SAM" id="MobiDB-lite"/>
    </source>
</evidence>
<dbReference type="OrthoDB" id="20381at2759"/>
<dbReference type="InterPro" id="IPR023194">
    <property type="entry name" value="eIF3-like_dom_sf"/>
</dbReference>
<keyword evidence="2" id="KW-0396">Initiation factor</keyword>
<feature type="region of interest" description="Disordered" evidence="5">
    <location>
        <begin position="29"/>
        <end position="69"/>
    </location>
</feature>
<feature type="compositionally biased region" description="Acidic residues" evidence="5">
    <location>
        <begin position="29"/>
        <end position="42"/>
    </location>
</feature>
<dbReference type="RefSeq" id="XP_014242372.1">
    <property type="nucleotide sequence ID" value="XM_014386886.2"/>
</dbReference>
<evidence type="ECO:0000256" key="4">
    <source>
        <dbReference type="SAM" id="Coils"/>
    </source>
</evidence>
<dbReference type="KEGG" id="clec:106662661"/>
<dbReference type="GO" id="GO:0003743">
    <property type="term" value="F:translation initiation factor activity"/>
    <property type="evidence" value="ECO:0007669"/>
    <property type="project" value="UniProtKB-KW"/>
</dbReference>
<dbReference type="OMA" id="ICISLEM"/>
<evidence type="ECO:0000256" key="1">
    <source>
        <dbReference type="ARBA" id="ARBA00022490"/>
    </source>
</evidence>
<evidence type="ECO:0000256" key="3">
    <source>
        <dbReference type="ARBA" id="ARBA00022917"/>
    </source>
</evidence>
<dbReference type="InterPro" id="IPR013906">
    <property type="entry name" value="eIF3j"/>
</dbReference>
<dbReference type="EnsemblMetazoa" id="XM_014386886.2">
    <property type="protein sequence ID" value="XP_014242372.1"/>
    <property type="gene ID" value="LOC106662661"/>
</dbReference>
<evidence type="ECO:0000313" key="6">
    <source>
        <dbReference type="EnsemblMetazoa" id="XP_014242372.1"/>
    </source>
</evidence>
<dbReference type="PANTHER" id="PTHR21681">
    <property type="entry name" value="EUKARYOTIC TRANSLATION INITIATION FACTOR 3 SUBUNIT J"/>
    <property type="match status" value="1"/>
</dbReference>
<accession>A0A8I6RCY8</accession>